<keyword evidence="3 9" id="KW-0560">Oxidoreductase</keyword>
<evidence type="ECO:0000256" key="6">
    <source>
        <dbReference type="PIRSR" id="PIRSR000337-1"/>
    </source>
</evidence>
<feature type="binding site" evidence="6">
    <location>
        <position position="95"/>
    </location>
    <ligand>
        <name>FMN</name>
        <dbReference type="ChEBI" id="CHEBI:58210"/>
    </ligand>
</feature>
<dbReference type="PANTHER" id="PTHR30011:SF16">
    <property type="entry name" value="C2H2 FINGER DOMAIN TRANSCRIPTION FACTOR (EUROFUNG)-RELATED"/>
    <property type="match status" value="1"/>
</dbReference>
<evidence type="ECO:0000313" key="10">
    <source>
        <dbReference type="Proteomes" id="UP000309174"/>
    </source>
</evidence>
<dbReference type="OrthoDB" id="8320141at2"/>
<accession>A0A5C4JEZ1</accession>
<evidence type="ECO:0000256" key="2">
    <source>
        <dbReference type="ARBA" id="ARBA00022643"/>
    </source>
</evidence>
<dbReference type="Proteomes" id="UP000309174">
    <property type="component" value="Unassembled WGS sequence"/>
</dbReference>
<evidence type="ECO:0000256" key="5">
    <source>
        <dbReference type="ARBA" id="ARBA00033748"/>
    </source>
</evidence>
<organism evidence="9 10">
    <name type="scientific">Actinomadura soli</name>
    <dbReference type="NCBI Taxonomy" id="2508997"/>
    <lineage>
        <taxon>Bacteria</taxon>
        <taxon>Bacillati</taxon>
        <taxon>Actinomycetota</taxon>
        <taxon>Actinomycetes</taxon>
        <taxon>Streptosporangiales</taxon>
        <taxon>Thermomonosporaceae</taxon>
        <taxon>Actinomadura</taxon>
    </lineage>
</organism>
<dbReference type="InterPro" id="IPR016215">
    <property type="entry name" value="NTA_MOA"/>
</dbReference>
<feature type="region of interest" description="Disordered" evidence="7">
    <location>
        <begin position="435"/>
        <end position="454"/>
    </location>
</feature>
<name>A0A5C4JEZ1_9ACTN</name>
<evidence type="ECO:0000256" key="7">
    <source>
        <dbReference type="SAM" id="MobiDB-lite"/>
    </source>
</evidence>
<dbReference type="InterPro" id="IPR011251">
    <property type="entry name" value="Luciferase-like_dom"/>
</dbReference>
<sequence length="454" mass="49730">MPVKPVHLAAHFPGVNNTTVWSDPASGSQIDFASFAHLARTAERGKFDFLFLAEGLRLRELKGRIHNLDVAGRPESLTVLSALSAVTARLGLAATVNSTFNEPYEVARRLATLDHLSEGRAAWNVVTSWDEFTGENFRRGGYLDEADRYGRAAEFLHTARELWDSWAPGDLVTDPGAGVFARPGSGAFAHRGRQFDIAGRFNVPRGPQGHPVIIQAGDSPQGREFAAADADVIFSRHGTLEDGRAFYKDVKSRLARYGRRRDELKIMPAVTYVLGDNEADAAERAAEIRRRQVGPQTAIAYLEGHWGRDLSAYDPDGPLPDVEPDLGEGVSQGRAQFRGDRGETVRRWRALAAERGLTIRELVIEATGRQTFVGTPASVADQIDTFVQTDAADGFVFVPHLTPGGLDDLVEHVVPLLQEKGVFRADYTGPTLRDHLGLQAPRTPRAARTPRKVS</sequence>
<comment type="similarity">
    <text evidence="5">Belongs to the NtaA/SnaA/DszA monooxygenase family.</text>
</comment>
<dbReference type="PIRSF" id="PIRSF000337">
    <property type="entry name" value="NTA_MOA"/>
    <property type="match status" value="1"/>
</dbReference>
<feature type="domain" description="Luciferase-like" evidence="8">
    <location>
        <begin position="25"/>
        <end position="389"/>
    </location>
</feature>
<evidence type="ECO:0000313" key="9">
    <source>
        <dbReference type="EMBL" id="TMR02267.1"/>
    </source>
</evidence>
<dbReference type="GO" id="GO:0016705">
    <property type="term" value="F:oxidoreductase activity, acting on paired donors, with incorporation or reduction of molecular oxygen"/>
    <property type="evidence" value="ECO:0007669"/>
    <property type="project" value="InterPro"/>
</dbReference>
<dbReference type="InterPro" id="IPR051260">
    <property type="entry name" value="Diverse_substr_monoxygenases"/>
</dbReference>
<keyword evidence="10" id="KW-1185">Reference proteome</keyword>
<evidence type="ECO:0000256" key="4">
    <source>
        <dbReference type="ARBA" id="ARBA00023033"/>
    </source>
</evidence>
<proteinExistence type="inferred from homology"/>
<dbReference type="GO" id="GO:0004497">
    <property type="term" value="F:monooxygenase activity"/>
    <property type="evidence" value="ECO:0007669"/>
    <property type="project" value="UniProtKB-KW"/>
</dbReference>
<protein>
    <submittedName>
        <fullName evidence="9">NtaA/DmoA family FMN-dependent monooxygenase</fullName>
        <ecNumber evidence="9">1.14.-.-</ecNumber>
    </submittedName>
</protein>
<dbReference type="EMBL" id="VCKW01000052">
    <property type="protein sequence ID" value="TMR02267.1"/>
    <property type="molecule type" value="Genomic_DNA"/>
</dbReference>
<evidence type="ECO:0000259" key="8">
    <source>
        <dbReference type="Pfam" id="PF00296"/>
    </source>
</evidence>
<feature type="binding site" evidence="6">
    <location>
        <position position="149"/>
    </location>
    <ligand>
        <name>FMN</name>
        <dbReference type="ChEBI" id="CHEBI:58210"/>
    </ligand>
</feature>
<comment type="caution">
    <text evidence="9">The sequence shown here is derived from an EMBL/GenBank/DDBJ whole genome shotgun (WGS) entry which is preliminary data.</text>
</comment>
<gene>
    <name evidence="9" type="ORF">ETD83_12905</name>
</gene>
<keyword evidence="2 6" id="KW-0288">FMN</keyword>
<dbReference type="CDD" id="cd01095">
    <property type="entry name" value="Nitrilotriacetate_monoxgenase"/>
    <property type="match status" value="1"/>
</dbReference>
<dbReference type="Gene3D" id="3.20.20.30">
    <property type="entry name" value="Luciferase-like domain"/>
    <property type="match status" value="1"/>
</dbReference>
<dbReference type="AlphaFoldDB" id="A0A5C4JEZ1"/>
<keyword evidence="4 9" id="KW-0503">Monooxygenase</keyword>
<dbReference type="InterPro" id="IPR036661">
    <property type="entry name" value="Luciferase-like_sf"/>
</dbReference>
<dbReference type="SUPFAM" id="SSF51679">
    <property type="entry name" value="Bacterial luciferase-like"/>
    <property type="match status" value="1"/>
</dbReference>
<dbReference type="EC" id="1.14.-.-" evidence="9"/>
<feature type="binding site" evidence="6">
    <location>
        <position position="219"/>
    </location>
    <ligand>
        <name>FMN</name>
        <dbReference type="ChEBI" id="CHEBI:58210"/>
    </ligand>
</feature>
<dbReference type="Pfam" id="PF00296">
    <property type="entry name" value="Bac_luciferase"/>
    <property type="match status" value="1"/>
</dbReference>
<dbReference type="NCBIfam" id="TIGR03860">
    <property type="entry name" value="FMN_nitrolo"/>
    <property type="match status" value="1"/>
</dbReference>
<reference evidence="9 10" key="1">
    <citation type="submission" date="2019-05" db="EMBL/GenBank/DDBJ databases">
        <title>Draft genome sequence of Actinomadura sp. 14C53.</title>
        <authorList>
            <person name="Saricaoglu S."/>
            <person name="Isik K."/>
        </authorList>
    </citation>
    <scope>NUCLEOTIDE SEQUENCE [LARGE SCALE GENOMIC DNA]</scope>
    <source>
        <strain evidence="9 10">14C53</strain>
    </source>
</reference>
<evidence type="ECO:0000256" key="1">
    <source>
        <dbReference type="ARBA" id="ARBA00022630"/>
    </source>
</evidence>
<dbReference type="RefSeq" id="WP_138645337.1">
    <property type="nucleotide sequence ID" value="NZ_VCKW01000052.1"/>
</dbReference>
<keyword evidence="1 6" id="KW-0285">Flavoprotein</keyword>
<evidence type="ECO:0000256" key="3">
    <source>
        <dbReference type="ARBA" id="ARBA00023002"/>
    </source>
</evidence>
<dbReference type="PANTHER" id="PTHR30011">
    <property type="entry name" value="ALKANESULFONATE MONOOXYGENASE-RELATED"/>
    <property type="match status" value="1"/>
</dbReference>